<dbReference type="InterPro" id="IPR014710">
    <property type="entry name" value="RmlC-like_jellyroll"/>
</dbReference>
<comment type="subunit">
    <text evidence="2 7">Hexamer; each subunit is composed of an acidic and a basic chain derived from a single precursor and linked by a disulfide bond.</text>
</comment>
<dbReference type="GO" id="GO:0048316">
    <property type="term" value="P:seed development"/>
    <property type="evidence" value="ECO:0007669"/>
    <property type="project" value="UniProtKB-ARBA"/>
</dbReference>
<dbReference type="InterPro" id="IPR022379">
    <property type="entry name" value="11S_seedstore_CS"/>
</dbReference>
<dbReference type="GO" id="GO:0045735">
    <property type="term" value="F:nutrient reservoir activity"/>
    <property type="evidence" value="ECO:0007669"/>
    <property type="project" value="UniProtKB-KW"/>
</dbReference>
<evidence type="ECO:0000256" key="7">
    <source>
        <dbReference type="RuleBase" id="RU003681"/>
    </source>
</evidence>
<keyword evidence="3 7" id="KW-0732">Signal</keyword>
<dbReference type="InterPro" id="IPR011051">
    <property type="entry name" value="RmlC_Cupin_sf"/>
</dbReference>
<dbReference type="EMBL" id="NMUH01000105">
    <property type="protein sequence ID" value="MQL71650.1"/>
    <property type="molecule type" value="Genomic_DNA"/>
</dbReference>
<proteinExistence type="inferred from homology"/>
<organism evidence="10 11">
    <name type="scientific">Colocasia esculenta</name>
    <name type="common">Wild taro</name>
    <name type="synonym">Arum esculentum</name>
    <dbReference type="NCBI Taxonomy" id="4460"/>
    <lineage>
        <taxon>Eukaryota</taxon>
        <taxon>Viridiplantae</taxon>
        <taxon>Streptophyta</taxon>
        <taxon>Embryophyta</taxon>
        <taxon>Tracheophyta</taxon>
        <taxon>Spermatophyta</taxon>
        <taxon>Magnoliopsida</taxon>
        <taxon>Liliopsida</taxon>
        <taxon>Araceae</taxon>
        <taxon>Aroideae</taxon>
        <taxon>Colocasieae</taxon>
        <taxon>Colocasia</taxon>
    </lineage>
</organism>
<dbReference type="PRINTS" id="PR00439">
    <property type="entry name" value="11SGLOBULIN"/>
</dbReference>
<dbReference type="InterPro" id="IPR006045">
    <property type="entry name" value="Cupin_1"/>
</dbReference>
<keyword evidence="6 7" id="KW-1015">Disulfide bond</keyword>
<evidence type="ECO:0000313" key="10">
    <source>
        <dbReference type="EMBL" id="MQL71650.1"/>
    </source>
</evidence>
<feature type="domain" description="Cupin type-1" evidence="9">
    <location>
        <begin position="51"/>
        <end position="248"/>
    </location>
</feature>
<evidence type="ECO:0000256" key="3">
    <source>
        <dbReference type="ARBA" id="ARBA00022729"/>
    </source>
</evidence>
<dbReference type="PANTHER" id="PTHR31189:SF35">
    <property type="entry name" value="12S SEED STORAGE PROTEIN CRB"/>
    <property type="match status" value="1"/>
</dbReference>
<dbReference type="InterPro" id="IPR006044">
    <property type="entry name" value="11S_seedstore_pln"/>
</dbReference>
<sequence>MATFMATFLSCVLCAHLLCHGSLAQLPMGQGQQPYPARRLWEQSECRVERLQAVEPSRRVQCEAGVMEYWDQNDEQFQCAGVAPFRTTIQPGGLLLPYFSNSPRLIYVVQGSGISGLVIPGCPETYQSFQQFHQLEERGPEQRFRDQHQRIHHFRQGDIVAEPAGMAAWFYNHGDTPVVTITVADTSSHANQLDPRLRMFQLAGQQRREPYGRQAGASGEEETSGNIFSGFDVEMLAEAFGVSRETAMKLQSRDDRRGNIVRVEMGLQVLRPEQTRSYEPVEEEKEHRRRGANGLEEAFCTARYRENIGDARRADVYNPRAGRMTTLNSQKLLILRSIQMSVERGVLHRNAHFVPHWNINAHSILYVLRGRCRLQISGPLQASARFDREVRQGQMVVIPQNFAVTALAVSTENFEWVSFKTNDNAMVSPLAGKASIFRGLPDAVIQNSYRISREEARRIKYNRGEELLLLQPTAQGVRASA</sequence>
<feature type="region of interest" description="Disordered" evidence="8">
    <location>
        <begin position="206"/>
        <end position="225"/>
    </location>
</feature>
<feature type="domain" description="Cupin type-1" evidence="9">
    <location>
        <begin position="306"/>
        <end position="457"/>
    </location>
</feature>
<evidence type="ECO:0000313" key="11">
    <source>
        <dbReference type="Proteomes" id="UP000652761"/>
    </source>
</evidence>
<evidence type="ECO:0000256" key="2">
    <source>
        <dbReference type="ARBA" id="ARBA00011818"/>
    </source>
</evidence>
<dbReference type="PANTHER" id="PTHR31189">
    <property type="entry name" value="OS03G0336100 PROTEIN-RELATED"/>
    <property type="match status" value="1"/>
</dbReference>
<evidence type="ECO:0000256" key="1">
    <source>
        <dbReference type="ARBA" id="ARBA00007178"/>
    </source>
</evidence>
<dbReference type="CDD" id="cd02243">
    <property type="entry name" value="cupin_11S_legumin_C"/>
    <property type="match status" value="1"/>
</dbReference>
<feature type="signal peptide" evidence="7">
    <location>
        <begin position="1"/>
        <end position="24"/>
    </location>
</feature>
<reference evidence="10" key="1">
    <citation type="submission" date="2017-07" db="EMBL/GenBank/DDBJ databases">
        <title>Taro Niue Genome Assembly and Annotation.</title>
        <authorList>
            <person name="Atibalentja N."/>
            <person name="Keating K."/>
            <person name="Fields C.J."/>
        </authorList>
    </citation>
    <scope>NUCLEOTIDE SEQUENCE</scope>
    <source>
        <strain evidence="10">Niue_2</strain>
        <tissue evidence="10">Leaf</tissue>
    </source>
</reference>
<feature type="chain" id="PRO_5033114207" description="Cupin type-1 domain-containing protein" evidence="7">
    <location>
        <begin position="25"/>
        <end position="481"/>
    </location>
</feature>
<evidence type="ECO:0000256" key="5">
    <source>
        <dbReference type="ARBA" id="ARBA00023129"/>
    </source>
</evidence>
<comment type="similarity">
    <text evidence="1 7">Belongs to the 11S seed storage protein (globulins) family.</text>
</comment>
<dbReference type="PROSITE" id="PS00305">
    <property type="entry name" value="11S_SEED_STORAGE"/>
    <property type="match status" value="1"/>
</dbReference>
<dbReference type="Proteomes" id="UP000652761">
    <property type="component" value="Unassembled WGS sequence"/>
</dbReference>
<keyword evidence="11" id="KW-1185">Reference proteome</keyword>
<keyword evidence="5 7" id="KW-0708">Seed storage protein</keyword>
<gene>
    <name evidence="10" type="ORF">Taro_003978</name>
</gene>
<dbReference type="FunFam" id="2.60.120.10:FF:000073">
    <property type="entry name" value="Glycinin G1"/>
    <property type="match status" value="1"/>
</dbReference>
<name>A0A843TQD1_COLES</name>
<keyword evidence="4 7" id="KW-0758">Storage protein</keyword>
<dbReference type="InterPro" id="IPR050253">
    <property type="entry name" value="Seed_Storage-Functional"/>
</dbReference>
<dbReference type="CDD" id="cd02242">
    <property type="entry name" value="cupin_11S_legumin_N"/>
    <property type="match status" value="1"/>
</dbReference>
<protein>
    <recommendedName>
        <fullName evidence="9">Cupin type-1 domain-containing protein</fullName>
    </recommendedName>
</protein>
<dbReference type="Gene3D" id="2.60.120.10">
    <property type="entry name" value="Jelly Rolls"/>
    <property type="match status" value="2"/>
</dbReference>
<dbReference type="OrthoDB" id="2016041at2759"/>
<dbReference type="SMR" id="A0A843TQD1"/>
<dbReference type="SMART" id="SM00835">
    <property type="entry name" value="Cupin_1"/>
    <property type="match status" value="2"/>
</dbReference>
<comment type="caution">
    <text evidence="10">The sequence shown here is derived from an EMBL/GenBank/DDBJ whole genome shotgun (WGS) entry which is preliminary data.</text>
</comment>
<dbReference type="AlphaFoldDB" id="A0A843TQD1"/>
<dbReference type="Pfam" id="PF00190">
    <property type="entry name" value="Cupin_1"/>
    <property type="match status" value="2"/>
</dbReference>
<comment type="function">
    <text evidence="7">Seed storage protein.</text>
</comment>
<evidence type="ECO:0000256" key="4">
    <source>
        <dbReference type="ARBA" id="ARBA00022761"/>
    </source>
</evidence>
<evidence type="ECO:0000256" key="8">
    <source>
        <dbReference type="SAM" id="MobiDB-lite"/>
    </source>
</evidence>
<dbReference type="SUPFAM" id="SSF51182">
    <property type="entry name" value="RmlC-like cupins"/>
    <property type="match status" value="1"/>
</dbReference>
<evidence type="ECO:0000256" key="6">
    <source>
        <dbReference type="ARBA" id="ARBA00023157"/>
    </source>
</evidence>
<accession>A0A843TQD1</accession>
<evidence type="ECO:0000259" key="9">
    <source>
        <dbReference type="SMART" id="SM00835"/>
    </source>
</evidence>